<evidence type="ECO:0000313" key="3">
    <source>
        <dbReference type="Proteomes" id="UP000663942"/>
    </source>
</evidence>
<evidence type="ECO:0008006" key="4">
    <source>
        <dbReference type="Google" id="ProtNLM"/>
    </source>
</evidence>
<sequence length="215" mass="24083">MSAYSHRWGAPPPRVRRGSQLSANTRWTRFSRKEGQRLIFVLKVYSERLRKKGQRTGALGTISFGAIRLAEVLVSISVKGNGRLEPSVFWLAKALNVARKSIHAWKAQLEAHGFLSWTRRYDRVETPGQKGPQLKQTSNAYVLRVPVKAIEAADRLNGGQSKPPPVVAPRLSAALDRLAAAITDEPHRKLERELPQVSEPRLPLFTPRVRRTNGA</sequence>
<evidence type="ECO:0000313" key="2">
    <source>
        <dbReference type="EMBL" id="QTC88387.1"/>
    </source>
</evidence>
<gene>
    <name evidence="2" type="ORF">IFE19_03045</name>
</gene>
<feature type="region of interest" description="Disordered" evidence="1">
    <location>
        <begin position="1"/>
        <end position="20"/>
    </location>
</feature>
<dbReference type="EMBL" id="CP062006">
    <property type="protein sequence ID" value="QTC88387.1"/>
    <property type="molecule type" value="Genomic_DNA"/>
</dbReference>
<dbReference type="Proteomes" id="UP000663942">
    <property type="component" value="Chromosome"/>
</dbReference>
<feature type="region of interest" description="Disordered" evidence="1">
    <location>
        <begin position="186"/>
        <end position="215"/>
    </location>
</feature>
<accession>A0ABX7SL26</accession>
<dbReference type="RefSeq" id="WP_207825558.1">
    <property type="nucleotide sequence ID" value="NZ_CP062006.1"/>
</dbReference>
<protein>
    <recommendedName>
        <fullName evidence="4">Helix-turn-helix domain-containing protein</fullName>
    </recommendedName>
</protein>
<evidence type="ECO:0000256" key="1">
    <source>
        <dbReference type="SAM" id="MobiDB-lite"/>
    </source>
</evidence>
<organism evidence="2 3">
    <name type="scientific">Brevundimonas pondensis</name>
    <dbReference type="NCBI Taxonomy" id="2774189"/>
    <lineage>
        <taxon>Bacteria</taxon>
        <taxon>Pseudomonadati</taxon>
        <taxon>Pseudomonadota</taxon>
        <taxon>Alphaproteobacteria</taxon>
        <taxon>Caulobacterales</taxon>
        <taxon>Caulobacteraceae</taxon>
        <taxon>Brevundimonas</taxon>
    </lineage>
</organism>
<reference evidence="2 3" key="1">
    <citation type="submission" date="2020-09" db="EMBL/GenBank/DDBJ databases">
        <title>Brevundimonas sp. LVF1 isolated from an oligotrophic pond in Goettingen, Germany.</title>
        <authorList>
            <person name="Friedrich I."/>
            <person name="Klassen A."/>
            <person name="Neubauer H."/>
            <person name="Schneider D."/>
            <person name="Hertel R."/>
            <person name="Daniel R."/>
        </authorList>
    </citation>
    <scope>NUCLEOTIDE SEQUENCE [LARGE SCALE GENOMIC DNA]</scope>
    <source>
        <strain evidence="2 3">LVF1</strain>
    </source>
</reference>
<proteinExistence type="predicted"/>
<keyword evidence="3" id="KW-1185">Reference proteome</keyword>
<name>A0ABX7SL26_9CAUL</name>